<proteinExistence type="predicted"/>
<protein>
    <submittedName>
        <fullName evidence="3">Uncharacterized protein</fullName>
    </submittedName>
</protein>
<keyword evidence="4" id="KW-1185">Reference proteome</keyword>
<comment type="caution">
    <text evidence="3">The sequence shown here is derived from an EMBL/GenBank/DDBJ whole genome shotgun (WGS) entry which is preliminary data.</text>
</comment>
<name>A0ABT5B1C7_9BACT</name>
<feature type="compositionally biased region" description="Low complexity" evidence="1">
    <location>
        <begin position="27"/>
        <end position="126"/>
    </location>
</feature>
<sequence length="494" mass="51913">MLRGPRALALSCAFALLAPGCGEDLPAESTQTESSSETSTGPGTTETTAAVPTEGSTASTATEGGTTAGTATEGSATEGVGTTTGTGTTASSGDTSSTTGDETSTSSTSGTTTTTTGDETDSTTGGPVECPQLPDATAKPLTDPKPEARPKLFVRPDGYHLIYMFDSPAFKTNLVKLAPDGEVVGAPSTIATGVWHQVAGSGERYAGATIEPGNLATGKITVVAVQPDDTTELVDIAMIPSEGRGPGTIAVQWNPVAGEWGVLWTQNHDINPNQPGFVHARLYFGRVTADGKWVDGSKKLLTTVDTQYSADISDWDNPLIWAGDRYAAVWAEYGPVTADIYLVELTADGEPTRVKIDQGRFSRGVPAWDGVGYGVAWGHFDFNTHFNLRFAYVEGGAVGEVLHLGDDQVSSEGASIVAVDDRFTVSWHDTPGGTSQVFYAKIDPQTLAVETVQVSEPGFADHDWSYSLVHDGCQHALAFQHVLNPSDVWVRLFE</sequence>
<evidence type="ECO:0000256" key="1">
    <source>
        <dbReference type="SAM" id="MobiDB-lite"/>
    </source>
</evidence>
<gene>
    <name evidence="3" type="ORF">POL58_09060</name>
</gene>
<accession>A0ABT5B1C7</accession>
<dbReference type="RefSeq" id="WP_271996407.1">
    <property type="nucleotide sequence ID" value="NZ_JAQNDN010000003.1"/>
</dbReference>
<evidence type="ECO:0000256" key="2">
    <source>
        <dbReference type="SAM" id="SignalP"/>
    </source>
</evidence>
<feature type="chain" id="PRO_5045879376" evidence="2">
    <location>
        <begin position="18"/>
        <end position="494"/>
    </location>
</feature>
<feature type="region of interest" description="Disordered" evidence="1">
    <location>
        <begin position="25"/>
        <end position="151"/>
    </location>
</feature>
<feature type="signal peptide" evidence="2">
    <location>
        <begin position="1"/>
        <end position="17"/>
    </location>
</feature>
<dbReference type="Proteomes" id="UP001217838">
    <property type="component" value="Unassembled WGS sequence"/>
</dbReference>
<reference evidence="3 4" key="1">
    <citation type="submission" date="2022-11" db="EMBL/GenBank/DDBJ databases">
        <title>Minimal conservation of predation-associated metabolite biosynthetic gene clusters underscores biosynthetic potential of Myxococcota including descriptions for ten novel species: Archangium lansinium sp. nov., Myxococcus landrumus sp. nov., Nannocystis bai.</title>
        <authorList>
            <person name="Ahearne A."/>
            <person name="Stevens C."/>
            <person name="Dowd S."/>
        </authorList>
    </citation>
    <scope>NUCLEOTIDE SEQUENCE [LARGE SCALE GENOMIC DNA]</scope>
    <source>
        <strain evidence="3 4">NCELM</strain>
    </source>
</reference>
<organism evidence="3 4">
    <name type="scientific">Nannocystis radixulma</name>
    <dbReference type="NCBI Taxonomy" id="2995305"/>
    <lineage>
        <taxon>Bacteria</taxon>
        <taxon>Pseudomonadati</taxon>
        <taxon>Myxococcota</taxon>
        <taxon>Polyangia</taxon>
        <taxon>Nannocystales</taxon>
        <taxon>Nannocystaceae</taxon>
        <taxon>Nannocystis</taxon>
    </lineage>
</organism>
<dbReference type="EMBL" id="JAQNDN010000003">
    <property type="protein sequence ID" value="MDC0667886.1"/>
    <property type="molecule type" value="Genomic_DNA"/>
</dbReference>
<keyword evidence="2" id="KW-0732">Signal</keyword>
<evidence type="ECO:0000313" key="4">
    <source>
        <dbReference type="Proteomes" id="UP001217838"/>
    </source>
</evidence>
<evidence type="ECO:0000313" key="3">
    <source>
        <dbReference type="EMBL" id="MDC0667886.1"/>
    </source>
</evidence>